<keyword evidence="5" id="KW-1185">Reference proteome</keyword>
<dbReference type="Gene3D" id="3.40.50.720">
    <property type="entry name" value="NAD(P)-binding Rossmann-like Domain"/>
    <property type="match status" value="1"/>
</dbReference>
<name>A0ABT8YP16_9HYPH</name>
<evidence type="ECO:0000259" key="3">
    <source>
        <dbReference type="Pfam" id="PF00107"/>
    </source>
</evidence>
<dbReference type="InterPro" id="IPR036291">
    <property type="entry name" value="NAD(P)-bd_dom_sf"/>
</dbReference>
<evidence type="ECO:0000256" key="1">
    <source>
        <dbReference type="ARBA" id="ARBA00022857"/>
    </source>
</evidence>
<accession>A0ABT8YP16</accession>
<evidence type="ECO:0000313" key="5">
    <source>
        <dbReference type="Proteomes" id="UP001174932"/>
    </source>
</evidence>
<evidence type="ECO:0000313" key="4">
    <source>
        <dbReference type="EMBL" id="MDO6965366.1"/>
    </source>
</evidence>
<dbReference type="PANTHER" id="PTHR48106:SF18">
    <property type="entry name" value="QUINONE OXIDOREDUCTASE PIG3"/>
    <property type="match status" value="1"/>
</dbReference>
<dbReference type="Pfam" id="PF00107">
    <property type="entry name" value="ADH_zinc_N"/>
    <property type="match status" value="1"/>
</dbReference>
<dbReference type="InterPro" id="IPR013149">
    <property type="entry name" value="ADH-like_C"/>
</dbReference>
<keyword evidence="2" id="KW-0560">Oxidoreductase</keyword>
<dbReference type="RefSeq" id="WP_304377289.1">
    <property type="nucleotide sequence ID" value="NZ_JAUOZU010000010.1"/>
</dbReference>
<feature type="domain" description="Alcohol dehydrogenase-like C-terminal" evidence="3">
    <location>
        <begin position="87"/>
        <end position="196"/>
    </location>
</feature>
<gene>
    <name evidence="4" type="ORF">Q4481_15475</name>
</gene>
<dbReference type="EMBL" id="JAUOZU010000010">
    <property type="protein sequence ID" value="MDO6965366.1"/>
    <property type="molecule type" value="Genomic_DNA"/>
</dbReference>
<dbReference type="PANTHER" id="PTHR48106">
    <property type="entry name" value="QUINONE OXIDOREDUCTASE PIG3-RELATED"/>
    <property type="match status" value="1"/>
</dbReference>
<protein>
    <submittedName>
        <fullName evidence="4">Zinc-binding dehydrogenase</fullName>
    </submittedName>
</protein>
<dbReference type="Proteomes" id="UP001174932">
    <property type="component" value="Unassembled WGS sequence"/>
</dbReference>
<organism evidence="4 5">
    <name type="scientific">Rhizobium alvei</name>
    <dbReference type="NCBI Taxonomy" id="1132659"/>
    <lineage>
        <taxon>Bacteria</taxon>
        <taxon>Pseudomonadati</taxon>
        <taxon>Pseudomonadota</taxon>
        <taxon>Alphaproteobacteria</taxon>
        <taxon>Hyphomicrobiales</taxon>
        <taxon>Rhizobiaceae</taxon>
        <taxon>Rhizobium/Agrobacterium group</taxon>
        <taxon>Rhizobium</taxon>
    </lineage>
</organism>
<keyword evidence="1" id="KW-0521">NADP</keyword>
<reference evidence="4" key="2">
    <citation type="submission" date="2023-07" db="EMBL/GenBank/DDBJ databases">
        <authorList>
            <person name="Shen H."/>
        </authorList>
    </citation>
    <scope>NUCLEOTIDE SEQUENCE</scope>
    <source>
        <strain evidence="4">TNR-22</strain>
    </source>
</reference>
<reference evidence="4" key="1">
    <citation type="journal article" date="2015" name="Int. J. Syst. Evol. Microbiol.">
        <title>Rhizobium alvei sp. nov., isolated from a freshwater river.</title>
        <authorList>
            <person name="Sheu S.Y."/>
            <person name="Huang H.W."/>
            <person name="Young C.C."/>
            <person name="Chen W.M."/>
        </authorList>
    </citation>
    <scope>NUCLEOTIDE SEQUENCE</scope>
    <source>
        <strain evidence="4">TNR-22</strain>
    </source>
</reference>
<dbReference type="SUPFAM" id="SSF51735">
    <property type="entry name" value="NAD(P)-binding Rossmann-fold domains"/>
    <property type="match status" value="1"/>
</dbReference>
<sequence>MRKALSASGVAFTVGLDGSGTWADYAVTDAVNCIPVRPDMRDEDAAAHVVNPLTAMAMFDLVEQSGTKSFVMTAGASQVSKLMLSLGREAGIKPIVTVRRSDVADHLKELGAAYVLDETSPDFMKEFAAVSAQEKPRMLIDAVANQISADLFFAMPNRTQWLVYGKLDMSAVDMTRIATLVFTGKTITGFWLVEWFRTTPPERQMAVIAKVQERFVSGLWTTEVSDIVPLGEAMAAMPVALNRRAGKVMIRP</sequence>
<proteinExistence type="predicted"/>
<dbReference type="Gene3D" id="3.90.180.10">
    <property type="entry name" value="Medium-chain alcohol dehydrogenases, catalytic domain"/>
    <property type="match status" value="1"/>
</dbReference>
<evidence type="ECO:0000256" key="2">
    <source>
        <dbReference type="ARBA" id="ARBA00023002"/>
    </source>
</evidence>
<comment type="caution">
    <text evidence="4">The sequence shown here is derived from an EMBL/GenBank/DDBJ whole genome shotgun (WGS) entry which is preliminary data.</text>
</comment>